<dbReference type="FunFam" id="3.30.70.330:FF:000025">
    <property type="entry name" value="RNA-binding protein Musashi homolog 2 isoform X1"/>
    <property type="match status" value="1"/>
</dbReference>
<proteinExistence type="predicted"/>
<dbReference type="HOGENOM" id="CLU_012062_0_0_1"/>
<gene>
    <name evidence="6" type="ORF">GLAREA_00541</name>
</gene>
<feature type="compositionally biased region" description="Low complexity" evidence="4">
    <location>
        <begin position="443"/>
        <end position="459"/>
    </location>
</feature>
<evidence type="ECO:0000256" key="4">
    <source>
        <dbReference type="SAM" id="MobiDB-lite"/>
    </source>
</evidence>
<feature type="compositionally biased region" description="Gly residues" evidence="4">
    <location>
        <begin position="297"/>
        <end position="306"/>
    </location>
</feature>
<dbReference type="InterPro" id="IPR034156">
    <property type="entry name" value="Hrp1_RRM1"/>
</dbReference>
<feature type="compositionally biased region" description="Low complexity" evidence="4">
    <location>
        <begin position="514"/>
        <end position="527"/>
    </location>
</feature>
<reference evidence="6 7" key="1">
    <citation type="journal article" date="2013" name="BMC Genomics">
        <title>Genomics-driven discovery of the pneumocandin biosynthetic gene cluster in the fungus Glarea lozoyensis.</title>
        <authorList>
            <person name="Chen L."/>
            <person name="Yue Q."/>
            <person name="Zhang X."/>
            <person name="Xiang M."/>
            <person name="Wang C."/>
            <person name="Li S."/>
            <person name="Che Y."/>
            <person name="Ortiz-Lopez F.J."/>
            <person name="Bills G.F."/>
            <person name="Liu X."/>
            <person name="An Z."/>
        </authorList>
    </citation>
    <scope>NUCLEOTIDE SEQUENCE [LARGE SCALE GENOMIC DNA]</scope>
    <source>
        <strain evidence="7">ATCC 20868 / MF5171</strain>
    </source>
</reference>
<feature type="compositionally biased region" description="Gly residues" evidence="4">
    <location>
        <begin position="548"/>
        <end position="557"/>
    </location>
</feature>
<dbReference type="SUPFAM" id="SSF54928">
    <property type="entry name" value="RNA-binding domain, RBD"/>
    <property type="match status" value="2"/>
</dbReference>
<dbReference type="RefSeq" id="XP_008083490.1">
    <property type="nucleotide sequence ID" value="XM_008085299.1"/>
</dbReference>
<feature type="compositionally biased region" description="Low complexity" evidence="4">
    <location>
        <begin position="376"/>
        <end position="411"/>
    </location>
</feature>
<protein>
    <submittedName>
        <fullName evidence="6">RNA-binding, RBD</fullName>
    </submittedName>
</protein>
<feature type="compositionally biased region" description="Gly residues" evidence="4">
    <location>
        <begin position="467"/>
        <end position="479"/>
    </location>
</feature>
<dbReference type="FunFam" id="3.30.70.330:FF:000466">
    <property type="entry name" value="Heterogeneous nuclear ribonucleoprotein HRP1"/>
    <property type="match status" value="1"/>
</dbReference>
<evidence type="ECO:0000256" key="2">
    <source>
        <dbReference type="ARBA" id="ARBA00022884"/>
    </source>
</evidence>
<dbReference type="AlphaFoldDB" id="S3DBP1"/>
<dbReference type="CDD" id="cd12330">
    <property type="entry name" value="RRM2_Hrp1p"/>
    <property type="match status" value="1"/>
</dbReference>
<feature type="region of interest" description="Disordered" evidence="4">
    <location>
        <begin position="364"/>
        <end position="565"/>
    </location>
</feature>
<dbReference type="OrthoDB" id="1875751at2759"/>
<dbReference type="EMBL" id="KE145367">
    <property type="protein sequence ID" value="EPE29381.1"/>
    <property type="molecule type" value="Genomic_DNA"/>
</dbReference>
<keyword evidence="1" id="KW-0677">Repeat</keyword>
<evidence type="ECO:0000256" key="1">
    <source>
        <dbReference type="ARBA" id="ARBA00022737"/>
    </source>
</evidence>
<dbReference type="InterPro" id="IPR000504">
    <property type="entry name" value="RRM_dom"/>
</dbReference>
<dbReference type="SMART" id="SM00360">
    <property type="entry name" value="RRM"/>
    <property type="match status" value="2"/>
</dbReference>
<dbReference type="Pfam" id="PF00076">
    <property type="entry name" value="RRM_1"/>
    <property type="match status" value="2"/>
</dbReference>
<evidence type="ECO:0000313" key="6">
    <source>
        <dbReference type="EMBL" id="EPE29381.1"/>
    </source>
</evidence>
<evidence type="ECO:0000259" key="5">
    <source>
        <dbReference type="PROSITE" id="PS50102"/>
    </source>
</evidence>
<organism evidence="6 7">
    <name type="scientific">Glarea lozoyensis (strain ATCC 20868 / MF5171)</name>
    <dbReference type="NCBI Taxonomy" id="1116229"/>
    <lineage>
        <taxon>Eukaryota</taxon>
        <taxon>Fungi</taxon>
        <taxon>Dikarya</taxon>
        <taxon>Ascomycota</taxon>
        <taxon>Pezizomycotina</taxon>
        <taxon>Leotiomycetes</taxon>
        <taxon>Helotiales</taxon>
        <taxon>Helotiaceae</taxon>
        <taxon>Glarea</taxon>
    </lineage>
</organism>
<feature type="compositionally biased region" description="Low complexity" evidence="4">
    <location>
        <begin position="534"/>
        <end position="546"/>
    </location>
</feature>
<dbReference type="GO" id="GO:0003729">
    <property type="term" value="F:mRNA binding"/>
    <property type="evidence" value="ECO:0007669"/>
    <property type="project" value="TreeGrafter"/>
</dbReference>
<dbReference type="InterPro" id="IPR035979">
    <property type="entry name" value="RBD_domain_sf"/>
</dbReference>
<dbReference type="Proteomes" id="UP000016922">
    <property type="component" value="Unassembled WGS sequence"/>
</dbReference>
<dbReference type="PANTHER" id="PTHR48031">
    <property type="entry name" value="SRA STEM-LOOP-INTERACTING RNA-BINDING PROTEIN, MITOCHONDRIAL"/>
    <property type="match status" value="1"/>
</dbReference>
<feature type="domain" description="RRM" evidence="5">
    <location>
        <begin position="97"/>
        <end position="179"/>
    </location>
</feature>
<dbReference type="STRING" id="1116229.S3DBP1"/>
<evidence type="ECO:0000313" key="7">
    <source>
        <dbReference type="Proteomes" id="UP000016922"/>
    </source>
</evidence>
<dbReference type="OMA" id="AMPNMMN"/>
<dbReference type="InterPro" id="IPR012677">
    <property type="entry name" value="Nucleotide-bd_a/b_plait_sf"/>
</dbReference>
<dbReference type="Gene3D" id="3.30.70.330">
    <property type="match status" value="2"/>
</dbReference>
<feature type="compositionally biased region" description="Gly residues" evidence="4">
    <location>
        <begin position="500"/>
        <end position="513"/>
    </location>
</feature>
<name>S3DBP1_GLAL2</name>
<feature type="region of interest" description="Disordered" evidence="4">
    <location>
        <begin position="256"/>
        <end position="306"/>
    </location>
</feature>
<sequence length="565" mass="60437">MADGEAFEDDLFADLYTEDDVAPKVEPTHVKEDPPAVVEPKLEDAVEQHDPNGNMEVQTYDAEPDEDDDIDFNLGNGNGYDSPANHDAHGPGIKEDGKMFIGGLNWETTDESLKEYFSQFGEVLECTVMRDGASGRSRGFGFLTFKDARTVNIVMVKEHYLDGKIIDPKRAIPRDEQERTSKIFVGGVSQEATEQDFKQYFMQFGRVVDATLMMDKDTGRPRGFGFVTFDSEAAVEACLEGPLEILGKPIEVKKAQPRGNMREEEEARGNRGGGGVGGRFRKGGNEEVQHQQQAPQNGGGQMGGAGGMTPQLMAQYWQRMQQYFAMMQSQMAMGRGMPGMPNGMNPQMMQQMMQMQQMQQMQQQMQGGAAAGAGAGARSQSPQSPGGAMAGMQGMNPQMMAQMQQMQQMGMQGMGGGANMGSGNAAGTNPGGRMGTPGYNAYEQQMFEQQKYEQQQQMRRGGRDQQYGGGGYGMGGAGGPTSWEGMYDDVPQPAVPSGGASRGGFQGGRGGSSGSNRGSAPPQSGPASTPPAGAPTGPKNAGKPGANYRGGGRGGQRGFHPYARG</sequence>
<keyword evidence="2 3" id="KW-0694">RNA-binding</keyword>
<dbReference type="KEGG" id="glz:GLAREA_00541"/>
<dbReference type="PANTHER" id="PTHR48031:SF2">
    <property type="entry name" value="RNA-BINDING PROTEIN 4"/>
    <property type="match status" value="1"/>
</dbReference>
<feature type="domain" description="RRM" evidence="5">
    <location>
        <begin position="181"/>
        <end position="257"/>
    </location>
</feature>
<dbReference type="GO" id="GO:0005634">
    <property type="term" value="C:nucleus"/>
    <property type="evidence" value="ECO:0007669"/>
    <property type="project" value="TreeGrafter"/>
</dbReference>
<dbReference type="GeneID" id="19459599"/>
<dbReference type="PROSITE" id="PS50102">
    <property type="entry name" value="RRM"/>
    <property type="match status" value="2"/>
</dbReference>
<accession>S3DBP1</accession>
<keyword evidence="7" id="KW-1185">Reference proteome</keyword>
<feature type="compositionally biased region" description="Basic and acidic residues" evidence="4">
    <location>
        <begin position="256"/>
        <end position="269"/>
    </location>
</feature>
<dbReference type="eggNOG" id="KOG4205">
    <property type="taxonomic scope" value="Eukaryota"/>
</dbReference>
<evidence type="ECO:0000256" key="3">
    <source>
        <dbReference type="PROSITE-ProRule" id="PRU00176"/>
    </source>
</evidence>
<dbReference type="CDD" id="cd12577">
    <property type="entry name" value="RRM1_Hrp1p"/>
    <property type="match status" value="1"/>
</dbReference>